<evidence type="ECO:0000256" key="1">
    <source>
        <dbReference type="SAM" id="Phobius"/>
    </source>
</evidence>
<keyword evidence="3" id="KW-1185">Reference proteome</keyword>
<gene>
    <name evidence="2" type="ORF">AsFPU1_3695</name>
</gene>
<protein>
    <submittedName>
        <fullName evidence="2">Additional component NikL of nickel ECF transporter</fullName>
    </submittedName>
</protein>
<comment type="caution">
    <text evidence="2">The sequence shown here is derived from an EMBL/GenBank/DDBJ whole genome shotgun (WGS) entry which is preliminary data.</text>
</comment>
<accession>A0A401ILY4</accession>
<proteinExistence type="predicted"/>
<dbReference type="SUPFAM" id="SSF49478">
    <property type="entry name" value="Cna protein B-type domain"/>
    <property type="match status" value="1"/>
</dbReference>
<sequence length="154" mass="17271">MKKLLVLLPILLGIVAIPTKILAHAVETNYLLSNQLEFQTKYSTGEPLKGAKVMVYAPNNPDKPWMEGKTDEEGRFSFLPDKSIKGDWQVEILQEGHEDYLTVPVDEKGIEVDKISQKDQQDLHYSSSALSPIESLIITAGIGASWFVFLRKKV</sequence>
<dbReference type="Proteomes" id="UP000287247">
    <property type="component" value="Unassembled WGS sequence"/>
</dbReference>
<evidence type="ECO:0000313" key="3">
    <source>
        <dbReference type="Proteomes" id="UP000287247"/>
    </source>
</evidence>
<feature type="transmembrane region" description="Helical" evidence="1">
    <location>
        <begin position="129"/>
        <end position="150"/>
    </location>
</feature>
<dbReference type="AlphaFoldDB" id="A0A401ILY4"/>
<dbReference type="InterPro" id="IPR013783">
    <property type="entry name" value="Ig-like_fold"/>
</dbReference>
<dbReference type="OrthoDB" id="7873998at2"/>
<dbReference type="EMBL" id="BDQK01000016">
    <property type="protein sequence ID" value="GBF82267.1"/>
    <property type="molecule type" value="Genomic_DNA"/>
</dbReference>
<name>A0A401ILY4_APHSA</name>
<evidence type="ECO:0000313" key="2">
    <source>
        <dbReference type="EMBL" id="GBF82267.1"/>
    </source>
</evidence>
<dbReference type="Gene3D" id="2.60.40.10">
    <property type="entry name" value="Immunoglobulins"/>
    <property type="match status" value="1"/>
</dbReference>
<keyword evidence="1" id="KW-0812">Transmembrane</keyword>
<keyword evidence="1" id="KW-1133">Transmembrane helix</keyword>
<organism evidence="2 3">
    <name type="scientific">Aphanothece sacrum FPU1</name>
    <dbReference type="NCBI Taxonomy" id="1920663"/>
    <lineage>
        <taxon>Bacteria</taxon>
        <taxon>Bacillati</taxon>
        <taxon>Cyanobacteriota</taxon>
        <taxon>Cyanophyceae</taxon>
        <taxon>Oscillatoriophycideae</taxon>
        <taxon>Chroococcales</taxon>
        <taxon>Aphanothecaceae</taxon>
        <taxon>Aphanothece</taxon>
    </lineage>
</organism>
<dbReference type="RefSeq" id="WP_124978570.1">
    <property type="nucleotide sequence ID" value="NZ_BDQK01000016.1"/>
</dbReference>
<keyword evidence="1" id="KW-0472">Membrane</keyword>
<reference evidence="3" key="1">
    <citation type="submission" date="2017-05" db="EMBL/GenBank/DDBJ databases">
        <title>Physiological properties and genetic analysis related to exopolysaccharide production of fresh-water unicellular cyanobacterium Aphanothece sacrum, Suizenji Nori, that has been cultured as a food source in Japan.</title>
        <authorList>
            <person name="Kanesaki Y."/>
            <person name="Yoshikawa S."/>
            <person name="Ohki K."/>
        </authorList>
    </citation>
    <scope>NUCLEOTIDE SEQUENCE [LARGE SCALE GENOMIC DNA]</scope>
    <source>
        <strain evidence="3">FPU1</strain>
    </source>
</reference>